<protein>
    <submittedName>
        <fullName evidence="4">Transporter substrate-binding domain-containing protein</fullName>
    </submittedName>
</protein>
<evidence type="ECO:0000256" key="2">
    <source>
        <dbReference type="SAM" id="SignalP"/>
    </source>
</evidence>
<dbReference type="EMBL" id="DYTV01000117">
    <property type="protein sequence ID" value="HJH11762.1"/>
    <property type="molecule type" value="Genomic_DNA"/>
</dbReference>
<organism evidence="4 5">
    <name type="scientific">Metalysinibacillus jejuensis</name>
    <dbReference type="NCBI Taxonomy" id="914327"/>
    <lineage>
        <taxon>Bacteria</taxon>
        <taxon>Bacillati</taxon>
        <taxon>Bacillota</taxon>
        <taxon>Bacilli</taxon>
        <taxon>Bacillales</taxon>
        <taxon>Caryophanaceae</taxon>
        <taxon>Metalysinibacillus</taxon>
    </lineage>
</organism>
<dbReference type="SMART" id="SM00062">
    <property type="entry name" value="PBPb"/>
    <property type="match status" value="1"/>
</dbReference>
<feature type="domain" description="Solute-binding protein family 3/N-terminal" evidence="3">
    <location>
        <begin position="41"/>
        <end position="285"/>
    </location>
</feature>
<evidence type="ECO:0000259" key="3">
    <source>
        <dbReference type="SMART" id="SM00062"/>
    </source>
</evidence>
<gene>
    <name evidence="4" type="ORF">K8V30_08795</name>
</gene>
<sequence length="293" mass="32207">MNKKMLLMIVAIFTTIVLAACGGKDKDDAATDGDASDDSKEFRVGMEADYPPYNWTQNDDANGAVAIKGSKEFAGGYDIAFAKKVAEGLGKELVIVKMGWDGLVPALQSNKIDAIMAGMSPTAERKKTIDFTDIYYQSDFVLVVRKDSDYIKDHYKEGEKFVEMDSIQAFKGAKLTGQLNTSHYDVIDQIDGVKKETAMDNFSAQRVALQSGKIDGYVSERPEGISASQALEDFTYVVFKEGFEADPTESSIAVGLRKDDANKAKIDEILQGISEEERQKIMEDAIQQQPSAQ</sequence>
<dbReference type="AlphaFoldDB" id="A0A921T5M9"/>
<dbReference type="PANTHER" id="PTHR35936:SF17">
    <property type="entry name" value="ARGININE-BINDING EXTRACELLULAR PROTEIN ARTP"/>
    <property type="match status" value="1"/>
</dbReference>
<dbReference type="Proteomes" id="UP000700212">
    <property type="component" value="Unassembled WGS sequence"/>
</dbReference>
<proteinExistence type="predicted"/>
<dbReference type="PROSITE" id="PS51257">
    <property type="entry name" value="PROKAR_LIPOPROTEIN"/>
    <property type="match status" value="1"/>
</dbReference>
<dbReference type="PANTHER" id="PTHR35936">
    <property type="entry name" value="MEMBRANE-BOUND LYTIC MUREIN TRANSGLYCOSYLASE F"/>
    <property type="match status" value="1"/>
</dbReference>
<reference evidence="4" key="2">
    <citation type="submission" date="2021-09" db="EMBL/GenBank/DDBJ databases">
        <authorList>
            <person name="Gilroy R."/>
        </authorList>
    </citation>
    <scope>NUCLEOTIDE SEQUENCE</scope>
    <source>
        <strain evidence="4">CHK160-4876</strain>
    </source>
</reference>
<dbReference type="SUPFAM" id="SSF53850">
    <property type="entry name" value="Periplasmic binding protein-like II"/>
    <property type="match status" value="1"/>
</dbReference>
<evidence type="ECO:0000256" key="1">
    <source>
        <dbReference type="ARBA" id="ARBA00022729"/>
    </source>
</evidence>
<dbReference type="InterPro" id="IPR001638">
    <property type="entry name" value="Solute-binding_3/MltF_N"/>
</dbReference>
<comment type="caution">
    <text evidence="4">The sequence shown here is derived from an EMBL/GenBank/DDBJ whole genome shotgun (WGS) entry which is preliminary data.</text>
</comment>
<dbReference type="Gene3D" id="3.40.190.10">
    <property type="entry name" value="Periplasmic binding protein-like II"/>
    <property type="match status" value="2"/>
</dbReference>
<feature type="signal peptide" evidence="2">
    <location>
        <begin position="1"/>
        <end position="19"/>
    </location>
</feature>
<name>A0A921T5M9_9BACL</name>
<reference evidence="4" key="1">
    <citation type="journal article" date="2021" name="PeerJ">
        <title>Extensive microbial diversity within the chicken gut microbiome revealed by metagenomics and culture.</title>
        <authorList>
            <person name="Gilroy R."/>
            <person name="Ravi A."/>
            <person name="Getino M."/>
            <person name="Pursley I."/>
            <person name="Horton D.L."/>
            <person name="Alikhan N.F."/>
            <person name="Baker D."/>
            <person name="Gharbi K."/>
            <person name="Hall N."/>
            <person name="Watson M."/>
            <person name="Adriaenssens E.M."/>
            <person name="Foster-Nyarko E."/>
            <person name="Jarju S."/>
            <person name="Secka A."/>
            <person name="Antonio M."/>
            <person name="Oren A."/>
            <person name="Chaudhuri R.R."/>
            <person name="La Ragione R."/>
            <person name="Hildebrand F."/>
            <person name="Pallen M.J."/>
        </authorList>
    </citation>
    <scope>NUCLEOTIDE SEQUENCE</scope>
    <source>
        <strain evidence="4">CHK160-4876</strain>
    </source>
</reference>
<keyword evidence="1 2" id="KW-0732">Signal</keyword>
<evidence type="ECO:0000313" key="5">
    <source>
        <dbReference type="Proteomes" id="UP000700212"/>
    </source>
</evidence>
<feature type="chain" id="PRO_5038744207" evidence="2">
    <location>
        <begin position="20"/>
        <end position="293"/>
    </location>
</feature>
<evidence type="ECO:0000313" key="4">
    <source>
        <dbReference type="EMBL" id="HJH11762.1"/>
    </source>
</evidence>
<accession>A0A921T5M9</accession>
<dbReference type="Pfam" id="PF00497">
    <property type="entry name" value="SBP_bac_3"/>
    <property type="match status" value="1"/>
</dbReference>